<keyword evidence="2" id="KW-1185">Reference proteome</keyword>
<comment type="caution">
    <text evidence="1">The sequence shown here is derived from an EMBL/GenBank/DDBJ whole genome shotgun (WGS) entry which is preliminary data.</text>
</comment>
<accession>A0ABD0U8H3</accession>
<gene>
    <name evidence="1" type="ORF">M5K25_025165</name>
</gene>
<protein>
    <submittedName>
        <fullName evidence="1">Uncharacterized protein</fullName>
    </submittedName>
</protein>
<sequence length="157" mass="17645">MNDEPLSTSLAGAVVPVVPELANPSSENLGHCVEVDLSILPPVHLDAQAVIVDIPILVVLNDDLKSHMTWSMNNSVLVQSNWLEMDDPNSTPSSADSEDFGTHVNDDMYSFMIRTASTEQVKLLREAVHDEFENNARPTQPINERDVFMYRPKYKWH</sequence>
<proteinExistence type="predicted"/>
<evidence type="ECO:0000313" key="2">
    <source>
        <dbReference type="Proteomes" id="UP001552299"/>
    </source>
</evidence>
<dbReference type="EMBL" id="JANQDX010000018">
    <property type="protein sequence ID" value="KAL0906652.1"/>
    <property type="molecule type" value="Genomic_DNA"/>
</dbReference>
<evidence type="ECO:0000313" key="1">
    <source>
        <dbReference type="EMBL" id="KAL0906652.1"/>
    </source>
</evidence>
<dbReference type="AlphaFoldDB" id="A0ABD0U8H3"/>
<reference evidence="1 2" key="1">
    <citation type="journal article" date="2024" name="Plant Biotechnol. J.">
        <title>Dendrobium thyrsiflorum genome and its molecular insights into genes involved in important horticultural traits.</title>
        <authorList>
            <person name="Chen B."/>
            <person name="Wang J.Y."/>
            <person name="Zheng P.J."/>
            <person name="Li K.L."/>
            <person name="Liang Y.M."/>
            <person name="Chen X.F."/>
            <person name="Zhang C."/>
            <person name="Zhao X."/>
            <person name="He X."/>
            <person name="Zhang G.Q."/>
            <person name="Liu Z.J."/>
            <person name="Xu Q."/>
        </authorList>
    </citation>
    <scope>NUCLEOTIDE SEQUENCE [LARGE SCALE GENOMIC DNA]</scope>
    <source>
        <strain evidence="1">GZMU011</strain>
    </source>
</reference>
<name>A0ABD0U8H3_DENTH</name>
<dbReference type="InterPro" id="IPR036398">
    <property type="entry name" value="CA_dom_sf"/>
</dbReference>
<dbReference type="Gene3D" id="3.10.200.10">
    <property type="entry name" value="Alpha carbonic anhydrase"/>
    <property type="match status" value="1"/>
</dbReference>
<organism evidence="1 2">
    <name type="scientific">Dendrobium thyrsiflorum</name>
    <name type="common">Pinecone-like raceme dendrobium</name>
    <name type="synonym">Orchid</name>
    <dbReference type="NCBI Taxonomy" id="117978"/>
    <lineage>
        <taxon>Eukaryota</taxon>
        <taxon>Viridiplantae</taxon>
        <taxon>Streptophyta</taxon>
        <taxon>Embryophyta</taxon>
        <taxon>Tracheophyta</taxon>
        <taxon>Spermatophyta</taxon>
        <taxon>Magnoliopsida</taxon>
        <taxon>Liliopsida</taxon>
        <taxon>Asparagales</taxon>
        <taxon>Orchidaceae</taxon>
        <taxon>Epidendroideae</taxon>
        <taxon>Malaxideae</taxon>
        <taxon>Dendrobiinae</taxon>
        <taxon>Dendrobium</taxon>
    </lineage>
</organism>
<dbReference type="Proteomes" id="UP001552299">
    <property type="component" value="Unassembled WGS sequence"/>
</dbReference>
<dbReference type="SUPFAM" id="SSF51069">
    <property type="entry name" value="Carbonic anhydrase"/>
    <property type="match status" value="1"/>
</dbReference>